<dbReference type="Proteomes" id="UP000070376">
    <property type="component" value="Unassembled WGS sequence"/>
</dbReference>
<reference evidence="9" key="1">
    <citation type="submission" date="2016-01" db="EMBL/GenBank/DDBJ databases">
        <authorList>
            <person name="Mitreva M."/>
            <person name="Pepin K.H."/>
            <person name="Mihindukulasuriya K.A."/>
            <person name="Fulton R."/>
            <person name="Fronick C."/>
            <person name="O'Laughlin M."/>
            <person name="Miner T."/>
            <person name="Herter B."/>
            <person name="Rosa B.A."/>
            <person name="Cordes M."/>
            <person name="Tomlinson C."/>
            <person name="Wollam A."/>
            <person name="Palsikar V.B."/>
            <person name="Mardis E.R."/>
            <person name="Wilson R.K."/>
        </authorList>
    </citation>
    <scope>NUCLEOTIDE SEQUENCE [LARGE SCALE GENOMIC DNA]</scope>
    <source>
        <strain evidence="9">GED7749B</strain>
    </source>
</reference>
<evidence type="ECO:0000256" key="1">
    <source>
        <dbReference type="ARBA" id="ARBA00010609"/>
    </source>
</evidence>
<keyword evidence="4" id="KW-1133">Transmembrane helix</keyword>
<dbReference type="InterPro" id="IPR002355">
    <property type="entry name" value="Cu_oxidase_Cu_BS"/>
</dbReference>
<accession>A0A133KX91</accession>
<keyword evidence="3" id="KW-0560">Oxidoreductase</keyword>
<dbReference type="Pfam" id="PF07732">
    <property type="entry name" value="Cu-oxidase_3"/>
    <property type="match status" value="1"/>
</dbReference>
<dbReference type="CDD" id="cd13867">
    <property type="entry name" value="CuRO_2_CueO_FtsP"/>
    <property type="match status" value="1"/>
</dbReference>
<evidence type="ECO:0000259" key="7">
    <source>
        <dbReference type="Pfam" id="PF07732"/>
    </source>
</evidence>
<dbReference type="Pfam" id="PF00394">
    <property type="entry name" value="Cu-oxidase"/>
    <property type="match status" value="1"/>
</dbReference>
<organism evidence="8 9">
    <name type="scientific">Heyndrickxia coagulans</name>
    <name type="common">Weizmannia coagulans</name>
    <dbReference type="NCBI Taxonomy" id="1398"/>
    <lineage>
        <taxon>Bacteria</taxon>
        <taxon>Bacillati</taxon>
        <taxon>Bacillota</taxon>
        <taxon>Bacilli</taxon>
        <taxon>Bacillales</taxon>
        <taxon>Bacillaceae</taxon>
        <taxon>Heyndrickxia</taxon>
    </lineage>
</organism>
<dbReference type="Gene3D" id="2.60.40.420">
    <property type="entry name" value="Cupredoxins - blue copper proteins"/>
    <property type="match status" value="3"/>
</dbReference>
<dbReference type="InterPro" id="IPR001117">
    <property type="entry name" value="Cu-oxidase_2nd"/>
</dbReference>
<dbReference type="InterPro" id="IPR008972">
    <property type="entry name" value="Cupredoxin"/>
</dbReference>
<dbReference type="Pfam" id="PF07731">
    <property type="entry name" value="Cu-oxidase_2"/>
    <property type="match status" value="1"/>
</dbReference>
<proteinExistence type="inferred from homology"/>
<keyword evidence="4" id="KW-0812">Transmembrane</keyword>
<sequence>MIPNIKKTKSRGNMKKRVWITAIILLAIVIIGGAVFYSWHVKKSAEQKDAQHPALPIPAVLKDTNPDPDVADFTLTAQHGKKEFIAGKTSTTYGYNGNYLGPVIRVRKGEKVNMTVKNDLKEVTTVHWHGLLVPGSADGGPHNTILPGKTWKVSFTVSQQAATLWYHPHPMGKTGEQVYKGLAGLIYVDDQNSEKLDIPKDYGKNDFPLVLQDRRFTKNGQLSYKLDMNDQVFGFQGTTELVNGVIQPQLTVKRGLVRLRILNGSNGRTYNLHLSGNQTFTQIASDGGFLASPVKMKKLTLSAGERAEILVDFSKLRDGGMLQLKNGKETLMYFKVKGKYTKSYSVPRKLATIKKIPDSKAVKTRKFVMSGMGPNVSINGKQMDMNHIDETVKLHSIEIWEIKNASTSMGTKKMVHPFHVHGVQFQILSINGKTPPANEQGWKDTVLVNPGDTVKVIMRFPFKGIYMYHCHILEHEDLGMMGQFEVK</sequence>
<dbReference type="InterPro" id="IPR011707">
    <property type="entry name" value="Cu-oxidase-like_N"/>
</dbReference>
<evidence type="ECO:0000313" key="9">
    <source>
        <dbReference type="Proteomes" id="UP000070376"/>
    </source>
</evidence>
<keyword evidence="4" id="KW-0472">Membrane</keyword>
<dbReference type="EMBL" id="LRPN01000033">
    <property type="protein sequence ID" value="KWZ84025.1"/>
    <property type="molecule type" value="Genomic_DNA"/>
</dbReference>
<dbReference type="InterPro" id="IPR011706">
    <property type="entry name" value="Cu-oxidase_C"/>
</dbReference>
<dbReference type="CDD" id="cd13890">
    <property type="entry name" value="CuRO_3_CueO_FtsP"/>
    <property type="match status" value="1"/>
</dbReference>
<evidence type="ECO:0000259" key="6">
    <source>
        <dbReference type="Pfam" id="PF07731"/>
    </source>
</evidence>
<dbReference type="CDD" id="cd04232">
    <property type="entry name" value="CuRO_1_CueO_FtsP"/>
    <property type="match status" value="1"/>
</dbReference>
<evidence type="ECO:0000313" key="8">
    <source>
        <dbReference type="EMBL" id="KWZ84025.1"/>
    </source>
</evidence>
<evidence type="ECO:0000256" key="3">
    <source>
        <dbReference type="ARBA" id="ARBA00023002"/>
    </source>
</evidence>
<evidence type="ECO:0000256" key="4">
    <source>
        <dbReference type="SAM" id="Phobius"/>
    </source>
</evidence>
<feature type="domain" description="Plastocyanin-like" evidence="6">
    <location>
        <begin position="370"/>
        <end position="487"/>
    </location>
</feature>
<dbReference type="AlphaFoldDB" id="A0A133KX91"/>
<gene>
    <name evidence="8" type="ORF">HMPREF3213_01084</name>
</gene>
<keyword evidence="2" id="KW-0479">Metal-binding</keyword>
<comment type="caution">
    <text evidence="8">The sequence shown here is derived from an EMBL/GenBank/DDBJ whole genome shotgun (WGS) entry which is preliminary data.</text>
</comment>
<dbReference type="PROSITE" id="PS00080">
    <property type="entry name" value="MULTICOPPER_OXIDASE2"/>
    <property type="match status" value="1"/>
</dbReference>
<dbReference type="PATRIC" id="fig|1398.22.peg.1093"/>
<dbReference type="SUPFAM" id="SSF49503">
    <property type="entry name" value="Cupredoxins"/>
    <property type="match status" value="3"/>
</dbReference>
<dbReference type="InterPro" id="IPR045087">
    <property type="entry name" value="Cu-oxidase_fam"/>
</dbReference>
<name>A0A133KX91_HEYCO</name>
<dbReference type="PANTHER" id="PTHR48267:SF1">
    <property type="entry name" value="BILIRUBIN OXIDASE"/>
    <property type="match status" value="1"/>
</dbReference>
<dbReference type="GO" id="GO:0005507">
    <property type="term" value="F:copper ion binding"/>
    <property type="evidence" value="ECO:0007669"/>
    <property type="project" value="InterPro"/>
</dbReference>
<evidence type="ECO:0000256" key="2">
    <source>
        <dbReference type="ARBA" id="ARBA00022723"/>
    </source>
</evidence>
<comment type="similarity">
    <text evidence="1">Belongs to the multicopper oxidase family.</text>
</comment>
<protein>
    <submittedName>
        <fullName evidence="8">Multicopper oxidase mco domain protein</fullName>
    </submittedName>
</protein>
<feature type="transmembrane region" description="Helical" evidence="4">
    <location>
        <begin position="20"/>
        <end position="39"/>
    </location>
</feature>
<feature type="domain" description="Plastocyanin-like" evidence="5">
    <location>
        <begin position="243"/>
        <end position="315"/>
    </location>
</feature>
<evidence type="ECO:0000259" key="5">
    <source>
        <dbReference type="Pfam" id="PF00394"/>
    </source>
</evidence>
<dbReference type="PANTHER" id="PTHR48267">
    <property type="entry name" value="CUPREDOXIN SUPERFAMILY PROTEIN"/>
    <property type="match status" value="1"/>
</dbReference>
<dbReference type="GO" id="GO:0016491">
    <property type="term" value="F:oxidoreductase activity"/>
    <property type="evidence" value="ECO:0007669"/>
    <property type="project" value="UniProtKB-KW"/>
</dbReference>
<feature type="domain" description="Plastocyanin-like" evidence="7">
    <location>
        <begin position="80"/>
        <end position="192"/>
    </location>
</feature>